<evidence type="ECO:0000313" key="2">
    <source>
        <dbReference type="Proteomes" id="UP000053199"/>
    </source>
</evidence>
<dbReference type="AlphaFoldDB" id="A0A0V8IHE5"/>
<dbReference type="Gene3D" id="3.20.20.210">
    <property type="match status" value="1"/>
</dbReference>
<gene>
    <name evidence="1" type="ORF">AS031_14930</name>
</gene>
<reference evidence="1 2" key="1">
    <citation type="journal article" date="2014" name="Arch. Microbiol.">
        <title>Arthrobacter enclensis sp. nov., isolated from sediment sample.</title>
        <authorList>
            <person name="Dastager S.G."/>
            <person name="Liu Q."/>
            <person name="Tang S.K."/>
            <person name="Krishnamurthi S."/>
            <person name="Lee J.C."/>
            <person name="Li W.J."/>
        </authorList>
    </citation>
    <scope>NUCLEOTIDE SEQUENCE [LARGE SCALE GENOMIC DNA]</scope>
    <source>
        <strain evidence="1 2">NIO-1008</strain>
    </source>
</reference>
<accession>A0A0V8IHE5</accession>
<name>A0A0V8IHE5_9MICC</name>
<evidence type="ECO:0000313" key="1">
    <source>
        <dbReference type="EMBL" id="KSU73968.1"/>
    </source>
</evidence>
<sequence>MPAHPDLAAGPIVRFAEVGGRGNVIVPTGCGLGGRVHPQIASAKLEALAEGARRAKKRLW</sequence>
<comment type="caution">
    <text evidence="1">The sequence shown here is derived from an EMBL/GenBank/DDBJ whole genome shotgun (WGS) entry which is preliminary data.</text>
</comment>
<proteinExistence type="predicted"/>
<protein>
    <submittedName>
        <fullName evidence="1">Uncharacterized protein</fullName>
    </submittedName>
</protein>
<dbReference type="STRING" id="993070.AS031_14930"/>
<dbReference type="Proteomes" id="UP000053199">
    <property type="component" value="Unassembled WGS sequence"/>
</dbReference>
<organism evidence="1 2">
    <name type="scientific">Pseudarthrobacter enclensis</name>
    <dbReference type="NCBI Taxonomy" id="993070"/>
    <lineage>
        <taxon>Bacteria</taxon>
        <taxon>Bacillati</taxon>
        <taxon>Actinomycetota</taxon>
        <taxon>Actinomycetes</taxon>
        <taxon>Micrococcales</taxon>
        <taxon>Micrococcaceae</taxon>
        <taxon>Pseudarthrobacter</taxon>
    </lineage>
</organism>
<keyword evidence="2" id="KW-1185">Reference proteome</keyword>
<dbReference type="InterPro" id="IPR038071">
    <property type="entry name" value="UROD/MetE-like_sf"/>
</dbReference>
<dbReference type="SUPFAM" id="SSF51726">
    <property type="entry name" value="UROD/MetE-like"/>
    <property type="match status" value="1"/>
</dbReference>
<dbReference type="EMBL" id="LNQM01000007">
    <property type="protein sequence ID" value="KSU73968.1"/>
    <property type="molecule type" value="Genomic_DNA"/>
</dbReference>